<proteinExistence type="predicted"/>
<keyword evidence="3" id="KW-0997">Cell inner membrane</keyword>
<dbReference type="RefSeq" id="WP_014797974.1">
    <property type="nucleotide sequence ID" value="NC_018018.1"/>
</dbReference>
<dbReference type="STRING" id="880071.Fleli_2146"/>
<keyword evidence="4 7" id="KW-0808">Transferase</keyword>
<protein>
    <submittedName>
        <fullName evidence="7">Lauroyl/myristoyl acyltransferase</fullName>
    </submittedName>
</protein>
<dbReference type="HOGENOM" id="CLU_049421_4_1_10"/>
<dbReference type="PANTHER" id="PTHR30606">
    <property type="entry name" value="LIPID A BIOSYNTHESIS LAUROYL ACYLTRANSFERASE"/>
    <property type="match status" value="1"/>
</dbReference>
<dbReference type="Pfam" id="PF03279">
    <property type="entry name" value="Lip_A_acyltrans"/>
    <property type="match status" value="1"/>
</dbReference>
<evidence type="ECO:0000256" key="1">
    <source>
        <dbReference type="ARBA" id="ARBA00004533"/>
    </source>
</evidence>
<evidence type="ECO:0000256" key="4">
    <source>
        <dbReference type="ARBA" id="ARBA00022679"/>
    </source>
</evidence>
<keyword evidence="8" id="KW-1185">Reference proteome</keyword>
<dbReference type="PATRIC" id="fig|880071.3.peg.2132"/>
<dbReference type="GO" id="GO:0016746">
    <property type="term" value="F:acyltransferase activity"/>
    <property type="evidence" value="ECO:0007669"/>
    <property type="project" value="UniProtKB-KW"/>
</dbReference>
<dbReference type="InterPro" id="IPR004960">
    <property type="entry name" value="LipA_acyltrans"/>
</dbReference>
<dbReference type="Proteomes" id="UP000006054">
    <property type="component" value="Chromosome"/>
</dbReference>
<dbReference type="eggNOG" id="COG1560">
    <property type="taxonomic scope" value="Bacteria"/>
</dbReference>
<evidence type="ECO:0000256" key="2">
    <source>
        <dbReference type="ARBA" id="ARBA00022475"/>
    </source>
</evidence>
<dbReference type="KEGG" id="fli:Fleli_2146"/>
<evidence type="ECO:0000313" key="7">
    <source>
        <dbReference type="EMBL" id="AFM04527.1"/>
    </source>
</evidence>
<dbReference type="PANTHER" id="PTHR30606:SF10">
    <property type="entry name" value="PHOSPHATIDYLINOSITOL MANNOSIDE ACYLTRANSFERASE"/>
    <property type="match status" value="1"/>
</dbReference>
<dbReference type="OrthoDB" id="9801955at2"/>
<dbReference type="EMBL" id="CP003345">
    <property type="protein sequence ID" value="AFM04527.1"/>
    <property type="molecule type" value="Genomic_DNA"/>
</dbReference>
<keyword evidence="2" id="KW-1003">Cell membrane</keyword>
<evidence type="ECO:0000256" key="3">
    <source>
        <dbReference type="ARBA" id="ARBA00022519"/>
    </source>
</evidence>
<dbReference type="GO" id="GO:0005886">
    <property type="term" value="C:plasma membrane"/>
    <property type="evidence" value="ECO:0007669"/>
    <property type="project" value="UniProtKB-SubCell"/>
</dbReference>
<dbReference type="CDD" id="cd07984">
    <property type="entry name" value="LPLAT_LABLAT-like"/>
    <property type="match status" value="1"/>
</dbReference>
<dbReference type="GO" id="GO:0009247">
    <property type="term" value="P:glycolipid biosynthetic process"/>
    <property type="evidence" value="ECO:0007669"/>
    <property type="project" value="UniProtKB-ARBA"/>
</dbReference>
<keyword evidence="5" id="KW-0472">Membrane</keyword>
<comment type="subcellular location">
    <subcellularLocation>
        <location evidence="1">Cell inner membrane</location>
    </subcellularLocation>
</comment>
<keyword evidence="6 7" id="KW-0012">Acyltransferase</keyword>
<evidence type="ECO:0000256" key="6">
    <source>
        <dbReference type="ARBA" id="ARBA00023315"/>
    </source>
</evidence>
<name>I4AKP2_BERLS</name>
<sequence>MIPFFIKLLARLPLWFLYRVSDLLFVVVYYGKLYRKKVVLSNLAIAFPEKTQQEREKIAKAFYRNFCDFIIETIKSFHISKEEVMKRTRPIGNTLQIAETLAKNKQSIIALVTHHFSWEWVSMACSAELETVVSPVYKQLANKEIDKLIYQMRSQFGAVPLEMRISNREIIKPKDVSTAYILVADQTPAGHNAQYWTNFFGREVPFFVGVARLAPQANLPVYFVRITKPKRGHYVYNLEPVIEPPYNTDEKGQDFSILDEYAKIIEDAVRKSPENWLWTHKRWKRMKK</sequence>
<gene>
    <name evidence="7" type="ordered locus">Fleli_2146</name>
</gene>
<dbReference type="AlphaFoldDB" id="I4AKP2"/>
<evidence type="ECO:0000256" key="5">
    <source>
        <dbReference type="ARBA" id="ARBA00023136"/>
    </source>
</evidence>
<accession>I4AKP2</accession>
<reference evidence="8" key="1">
    <citation type="submission" date="2012-06" db="EMBL/GenBank/DDBJ databases">
        <title>The complete genome of Flexibacter litoralis DSM 6794.</title>
        <authorList>
            <person name="Lucas S."/>
            <person name="Copeland A."/>
            <person name="Lapidus A."/>
            <person name="Glavina del Rio T."/>
            <person name="Dalin E."/>
            <person name="Tice H."/>
            <person name="Bruce D."/>
            <person name="Goodwin L."/>
            <person name="Pitluck S."/>
            <person name="Peters L."/>
            <person name="Ovchinnikova G."/>
            <person name="Lu M."/>
            <person name="Kyrpides N."/>
            <person name="Mavromatis K."/>
            <person name="Ivanova N."/>
            <person name="Brettin T."/>
            <person name="Detter J.C."/>
            <person name="Han C."/>
            <person name="Larimer F."/>
            <person name="Land M."/>
            <person name="Hauser L."/>
            <person name="Markowitz V."/>
            <person name="Cheng J.-F."/>
            <person name="Hugenholtz P."/>
            <person name="Woyke T."/>
            <person name="Wu D."/>
            <person name="Spring S."/>
            <person name="Lang E."/>
            <person name="Kopitz M."/>
            <person name="Brambilla E."/>
            <person name="Klenk H.-P."/>
            <person name="Eisen J.A."/>
        </authorList>
    </citation>
    <scope>NUCLEOTIDE SEQUENCE [LARGE SCALE GENOMIC DNA]</scope>
    <source>
        <strain evidence="8">ATCC 23117 / DSM 6794 / NBRC 15988 / NCIMB 1366 / Sio-4</strain>
    </source>
</reference>
<organism evidence="7 8">
    <name type="scientific">Bernardetia litoralis (strain ATCC 23117 / DSM 6794 / NBRC 15988 / NCIMB 1366 / Fx l1 / Sio-4)</name>
    <name type="common">Flexibacter litoralis</name>
    <dbReference type="NCBI Taxonomy" id="880071"/>
    <lineage>
        <taxon>Bacteria</taxon>
        <taxon>Pseudomonadati</taxon>
        <taxon>Bacteroidota</taxon>
        <taxon>Cytophagia</taxon>
        <taxon>Cytophagales</taxon>
        <taxon>Bernardetiaceae</taxon>
        <taxon>Bernardetia</taxon>
    </lineage>
</organism>
<evidence type="ECO:0000313" key="8">
    <source>
        <dbReference type="Proteomes" id="UP000006054"/>
    </source>
</evidence>